<dbReference type="SUPFAM" id="SSF55120">
    <property type="entry name" value="Pseudouridine synthase"/>
    <property type="match status" value="1"/>
</dbReference>
<dbReference type="EMBL" id="SPRV01000018">
    <property type="protein sequence ID" value="TIC66993.1"/>
    <property type="molecule type" value="Genomic_DNA"/>
</dbReference>
<feature type="domain" description="Pseudouridine synthase RsuA/RluA-like" evidence="2">
    <location>
        <begin position="15"/>
        <end position="178"/>
    </location>
</feature>
<evidence type="ECO:0000259" key="2">
    <source>
        <dbReference type="Pfam" id="PF00849"/>
    </source>
</evidence>
<name>A0A4T0MNT5_9BASI</name>
<dbReference type="AlphaFoldDB" id="A0A4T0MNT5"/>
<comment type="caution">
    <text evidence="3">The sequence shown here is derived from an EMBL/GenBank/DDBJ whole genome shotgun (WGS) entry which is preliminary data.</text>
</comment>
<evidence type="ECO:0000313" key="3">
    <source>
        <dbReference type="EMBL" id="TIC65804.1"/>
    </source>
</evidence>
<dbReference type="InterPro" id="IPR006224">
    <property type="entry name" value="PsdUridine_synth_RluA-like_CS"/>
</dbReference>
<dbReference type="Pfam" id="PF00849">
    <property type="entry name" value="PseudoU_synth_2"/>
    <property type="match status" value="1"/>
</dbReference>
<gene>
    <name evidence="3" type="ORF">E3Q01_01926</name>
    <name evidence="4" type="ORF">E3Q03_02021</name>
</gene>
<dbReference type="GO" id="GO:0000455">
    <property type="term" value="P:enzyme-directed rRNA pseudouridine synthesis"/>
    <property type="evidence" value="ECO:0007669"/>
    <property type="project" value="TreeGrafter"/>
</dbReference>
<comment type="similarity">
    <text evidence="1">Belongs to the pseudouridine synthase RluA family.</text>
</comment>
<dbReference type="PROSITE" id="PS01129">
    <property type="entry name" value="PSI_RLU"/>
    <property type="match status" value="1"/>
</dbReference>
<dbReference type="OrthoDB" id="428658at2759"/>
<dbReference type="EMBL" id="SPRX01000020">
    <property type="protein sequence ID" value="TIC65804.1"/>
    <property type="molecule type" value="Genomic_DNA"/>
</dbReference>
<dbReference type="CDD" id="cd02869">
    <property type="entry name" value="PseudoU_synth_RluA_like"/>
    <property type="match status" value="1"/>
</dbReference>
<protein>
    <submittedName>
        <fullName evidence="3">Pseudouridine synthase</fullName>
    </submittedName>
</protein>
<dbReference type="Proteomes" id="UP000305362">
    <property type="component" value="Unassembled WGS sequence"/>
</dbReference>
<evidence type="ECO:0000313" key="6">
    <source>
        <dbReference type="Proteomes" id="UP000310708"/>
    </source>
</evidence>
<sequence length="259" mass="29590">MIKPRLEVLFKDNMLLVVNKIPGMLSQAGSHSVRRYCTSDESIDNVFQRLSIENYLEDLKYDYDVLPKPLHRLDYNTSGCLMLGRTSRAAKQFSSALANNRVTKEYWGLVSNLDKVYENEGTITHPIALSSSGRPYLGGEQKAHTRWQILRHDPITRTGLCRFIIQTGRKHQIRLHASEALKLPIIGDALYGEGKQSDVLYLHARSLEFERFYKSSSGKAYKSQVKVEAPVPREWTKKMLECKFDDFVDNNSLKGFGLS</sequence>
<accession>A0A4T0MNT5</accession>
<proteinExistence type="inferred from homology"/>
<dbReference type="Proteomes" id="UP000310708">
    <property type="component" value="Unassembled WGS sequence"/>
</dbReference>
<dbReference type="GO" id="GO:0003723">
    <property type="term" value="F:RNA binding"/>
    <property type="evidence" value="ECO:0007669"/>
    <property type="project" value="InterPro"/>
</dbReference>
<dbReference type="PANTHER" id="PTHR21600:SF87">
    <property type="entry name" value="RNA PSEUDOURIDYLATE SYNTHASE DOMAIN-CONTAINING PROTEIN 1"/>
    <property type="match status" value="1"/>
</dbReference>
<evidence type="ECO:0000313" key="4">
    <source>
        <dbReference type="EMBL" id="TIC66993.1"/>
    </source>
</evidence>
<organism evidence="3 6">
    <name type="scientific">Wallemia mellicola</name>
    <dbReference type="NCBI Taxonomy" id="1708541"/>
    <lineage>
        <taxon>Eukaryota</taxon>
        <taxon>Fungi</taxon>
        <taxon>Dikarya</taxon>
        <taxon>Basidiomycota</taxon>
        <taxon>Wallemiomycotina</taxon>
        <taxon>Wallemiomycetes</taxon>
        <taxon>Wallemiales</taxon>
        <taxon>Wallemiaceae</taxon>
        <taxon>Wallemia</taxon>
    </lineage>
</organism>
<dbReference type="InterPro" id="IPR020103">
    <property type="entry name" value="PsdUridine_synth_cat_dom_sf"/>
</dbReference>
<dbReference type="InterPro" id="IPR050188">
    <property type="entry name" value="RluA_PseudoU_synthase"/>
</dbReference>
<dbReference type="Gene3D" id="3.30.2350.10">
    <property type="entry name" value="Pseudouridine synthase"/>
    <property type="match status" value="1"/>
</dbReference>
<evidence type="ECO:0000313" key="5">
    <source>
        <dbReference type="Proteomes" id="UP000305362"/>
    </source>
</evidence>
<dbReference type="PANTHER" id="PTHR21600">
    <property type="entry name" value="MITOCHONDRIAL RNA PSEUDOURIDINE SYNTHASE"/>
    <property type="match status" value="1"/>
</dbReference>
<dbReference type="GO" id="GO:0009982">
    <property type="term" value="F:pseudouridine synthase activity"/>
    <property type="evidence" value="ECO:0007669"/>
    <property type="project" value="InterPro"/>
</dbReference>
<evidence type="ECO:0000256" key="1">
    <source>
        <dbReference type="ARBA" id="ARBA00010876"/>
    </source>
</evidence>
<reference evidence="5 6" key="1">
    <citation type="submission" date="2019-03" db="EMBL/GenBank/DDBJ databases">
        <title>Sequencing 25 genomes of Wallemia mellicola.</title>
        <authorList>
            <person name="Gostincar C."/>
        </authorList>
    </citation>
    <scope>NUCLEOTIDE SEQUENCE [LARGE SCALE GENOMIC DNA]</scope>
    <source>
        <strain evidence="4 5">EXF-1277</strain>
        <strain evidence="3 6">EXF-757</strain>
    </source>
</reference>
<dbReference type="InterPro" id="IPR006145">
    <property type="entry name" value="PsdUridine_synth_RsuA/RluA"/>
</dbReference>